<dbReference type="SMART" id="SM00320">
    <property type="entry name" value="WD40"/>
    <property type="match status" value="4"/>
</dbReference>
<dbReference type="InterPro" id="IPR044536">
    <property type="entry name" value="PEX7"/>
</dbReference>
<keyword evidence="3" id="KW-0813">Transport</keyword>
<dbReference type="EMBL" id="HBHW01013420">
    <property type="protein sequence ID" value="CAE0042509.1"/>
    <property type="molecule type" value="Transcribed_RNA"/>
</dbReference>
<dbReference type="PANTHER" id="PTHR46027">
    <property type="entry name" value="PEROXISOMAL TARGETING SIGNAL 2 RECEPTOR"/>
    <property type="match status" value="1"/>
</dbReference>
<evidence type="ECO:0000256" key="2">
    <source>
        <dbReference type="ARBA" id="ARBA00004514"/>
    </source>
</evidence>
<proteinExistence type="inferred from homology"/>
<organism evidence="9">
    <name type="scientific">Rhodosorus marinus</name>
    <dbReference type="NCBI Taxonomy" id="101924"/>
    <lineage>
        <taxon>Eukaryota</taxon>
        <taxon>Rhodophyta</taxon>
        <taxon>Stylonematophyceae</taxon>
        <taxon>Stylonematales</taxon>
        <taxon>Stylonemataceae</taxon>
        <taxon>Rhodosorus</taxon>
    </lineage>
</organism>
<dbReference type="AlphaFoldDB" id="A0A7S2ZJU2"/>
<keyword evidence="4" id="KW-0963">Cytoplasm</keyword>
<comment type="subcellular location">
    <subcellularLocation>
        <location evidence="2">Cytoplasm</location>
        <location evidence="2">Cytosol</location>
    </subcellularLocation>
    <subcellularLocation>
        <location evidence="1">Peroxisome matrix</location>
    </subcellularLocation>
</comment>
<protein>
    <recommendedName>
        <fullName evidence="8">Peroxin-7</fullName>
    </recommendedName>
</protein>
<evidence type="ECO:0000313" key="9">
    <source>
        <dbReference type="EMBL" id="CAE0042509.1"/>
    </source>
</evidence>
<keyword evidence="6" id="KW-0576">Peroxisome</keyword>
<comment type="similarity">
    <text evidence="7">Belongs to the WD repeat peroxin-7 family.</text>
</comment>
<name>A0A7S2ZJU2_9RHOD</name>
<dbReference type="Pfam" id="PF00400">
    <property type="entry name" value="WD40"/>
    <property type="match status" value="2"/>
</dbReference>
<dbReference type="SUPFAM" id="SSF50978">
    <property type="entry name" value="WD40 repeat-like"/>
    <property type="match status" value="1"/>
</dbReference>
<keyword evidence="5" id="KW-0653">Protein transport</keyword>
<dbReference type="GO" id="GO:0005782">
    <property type="term" value="C:peroxisomal matrix"/>
    <property type="evidence" value="ECO:0007669"/>
    <property type="project" value="UniProtKB-SubCell"/>
</dbReference>
<gene>
    <name evidence="9" type="ORF">RMAR00112_LOCUS10474</name>
</gene>
<dbReference type="Gene3D" id="2.130.10.10">
    <property type="entry name" value="YVTN repeat-like/Quinoprotein amine dehydrogenase"/>
    <property type="match status" value="1"/>
</dbReference>
<reference evidence="9" key="1">
    <citation type="submission" date="2021-01" db="EMBL/GenBank/DDBJ databases">
        <authorList>
            <person name="Corre E."/>
            <person name="Pelletier E."/>
            <person name="Niang G."/>
            <person name="Scheremetjew M."/>
            <person name="Finn R."/>
            <person name="Kale V."/>
            <person name="Holt S."/>
            <person name="Cochrane G."/>
            <person name="Meng A."/>
            <person name="Brown T."/>
            <person name="Cohen L."/>
        </authorList>
    </citation>
    <scope>NUCLEOTIDE SEQUENCE</scope>
    <source>
        <strain evidence="9">CCMP 769</strain>
    </source>
</reference>
<evidence type="ECO:0000256" key="7">
    <source>
        <dbReference type="ARBA" id="ARBA00024017"/>
    </source>
</evidence>
<evidence type="ECO:0000256" key="8">
    <source>
        <dbReference type="ARBA" id="ARBA00032565"/>
    </source>
</evidence>
<dbReference type="InterPro" id="IPR015943">
    <property type="entry name" value="WD40/YVTN_repeat-like_dom_sf"/>
</dbReference>
<evidence type="ECO:0000256" key="6">
    <source>
        <dbReference type="ARBA" id="ARBA00023140"/>
    </source>
</evidence>
<dbReference type="InterPro" id="IPR036322">
    <property type="entry name" value="WD40_repeat_dom_sf"/>
</dbReference>
<dbReference type="GO" id="GO:0005053">
    <property type="term" value="F:peroxisome matrix targeting signal-2 binding"/>
    <property type="evidence" value="ECO:0007669"/>
    <property type="project" value="InterPro"/>
</dbReference>
<dbReference type="InterPro" id="IPR001680">
    <property type="entry name" value="WD40_rpt"/>
</dbReference>
<dbReference type="GO" id="GO:0005829">
    <property type="term" value="C:cytosol"/>
    <property type="evidence" value="ECO:0007669"/>
    <property type="project" value="UniProtKB-SubCell"/>
</dbReference>
<evidence type="ECO:0000256" key="3">
    <source>
        <dbReference type="ARBA" id="ARBA00022448"/>
    </source>
</evidence>
<dbReference type="GO" id="GO:0016558">
    <property type="term" value="P:protein import into peroxisome matrix"/>
    <property type="evidence" value="ECO:0007669"/>
    <property type="project" value="InterPro"/>
</dbReference>
<evidence type="ECO:0000256" key="5">
    <source>
        <dbReference type="ARBA" id="ARBA00022927"/>
    </source>
</evidence>
<evidence type="ECO:0000256" key="4">
    <source>
        <dbReference type="ARBA" id="ARBA00022490"/>
    </source>
</evidence>
<sequence length="320" mass="34255">MLAGTDGLIAECRVPLPCSSIQAWAGSTSAFGIVALSGSSSGRFPRGHVTLAEVRGLDLNVLGCKLTNTRVLDGCLFLVDDHIYLAAADGQGYLTVWNYLASDVPLRAWQAHTGAAERVICRPHATFQCLSCGVDGKARLWDVPRFTEIQAFGVGRDHCGAVTDVACSPAGDAFGATRGEECRLLDIRSNRTLSTLGIRSEASSCAWSQDGFTIAVGGADGVLALFDVRLNGNPLTAVQTFTGGIKRVRWHRDNLLACGQDATVGIWRQASQLGNRFVRMKLLDSHLGCMAGVDSLSTDKIVTCGLDRSMKLWSYQAARM</sequence>
<accession>A0A7S2ZJU2</accession>
<evidence type="ECO:0000256" key="1">
    <source>
        <dbReference type="ARBA" id="ARBA00004253"/>
    </source>
</evidence>
<dbReference type="PANTHER" id="PTHR46027:SF1">
    <property type="entry name" value="PEROXISOMAL TARGETING SIGNAL 2 RECEPTOR"/>
    <property type="match status" value="1"/>
</dbReference>